<name>A0A1H1KZJ5_9FLAO</name>
<evidence type="ECO:0000313" key="2">
    <source>
        <dbReference type="Proteomes" id="UP000198858"/>
    </source>
</evidence>
<proteinExistence type="predicted"/>
<reference evidence="1 2" key="1">
    <citation type="submission" date="2016-10" db="EMBL/GenBank/DDBJ databases">
        <authorList>
            <person name="Varghese N."/>
            <person name="Submissions S."/>
        </authorList>
    </citation>
    <scope>NUCLEOTIDE SEQUENCE [LARGE SCALE GENOMIC DNA]</scope>
    <source>
        <strain evidence="1 2">Mar_2010_102</strain>
    </source>
</reference>
<organism evidence="1 2">
    <name type="scientific">Christiangramia echinicola</name>
    <dbReference type="NCBI Taxonomy" id="279359"/>
    <lineage>
        <taxon>Bacteria</taxon>
        <taxon>Pseudomonadati</taxon>
        <taxon>Bacteroidota</taxon>
        <taxon>Flavobacteriia</taxon>
        <taxon>Flavobacteriales</taxon>
        <taxon>Flavobacteriaceae</taxon>
        <taxon>Christiangramia</taxon>
    </lineage>
</organism>
<dbReference type="EMBL" id="LT629745">
    <property type="protein sequence ID" value="SDR67432.1"/>
    <property type="molecule type" value="Genomic_DNA"/>
</dbReference>
<evidence type="ECO:0000313" key="1">
    <source>
        <dbReference type="EMBL" id="SDR67432.1"/>
    </source>
</evidence>
<accession>A0A1H1KZJ5</accession>
<gene>
    <name evidence="1" type="ORF">SAMN04488552_0398</name>
</gene>
<dbReference type="AlphaFoldDB" id="A0A1H1KZJ5"/>
<keyword evidence="2" id="KW-1185">Reference proteome</keyword>
<dbReference type="Proteomes" id="UP000198858">
    <property type="component" value="Chromosome I"/>
</dbReference>
<sequence length="34" mass="4262">MNRNLFFKNLDHDLYTVKNNFNQNKYYLDFLKSC</sequence>
<protein>
    <submittedName>
        <fullName evidence="1">Uncharacterized protein</fullName>
    </submittedName>
</protein>